<feature type="compositionally biased region" description="Basic and acidic residues" evidence="1">
    <location>
        <begin position="130"/>
        <end position="140"/>
    </location>
</feature>
<evidence type="ECO:0000313" key="2">
    <source>
        <dbReference type="EMBL" id="KAJ1148865.1"/>
    </source>
</evidence>
<comment type="caution">
    <text evidence="2">The sequence shown here is derived from an EMBL/GenBank/DDBJ whole genome shotgun (WGS) entry which is preliminary data.</text>
</comment>
<accession>A0AAV7RDR0</accession>
<gene>
    <name evidence="2" type="ORF">NDU88_001689</name>
</gene>
<feature type="compositionally biased region" description="Polar residues" evidence="1">
    <location>
        <begin position="1"/>
        <end position="25"/>
    </location>
</feature>
<dbReference type="AlphaFoldDB" id="A0AAV7RDR0"/>
<protein>
    <submittedName>
        <fullName evidence="2">Uncharacterized protein</fullName>
    </submittedName>
</protein>
<evidence type="ECO:0000256" key="1">
    <source>
        <dbReference type="SAM" id="MobiDB-lite"/>
    </source>
</evidence>
<feature type="compositionally biased region" description="Pro residues" evidence="1">
    <location>
        <begin position="169"/>
        <end position="178"/>
    </location>
</feature>
<feature type="region of interest" description="Disordered" evidence="1">
    <location>
        <begin position="1"/>
        <end position="191"/>
    </location>
</feature>
<name>A0AAV7RDR0_PLEWA</name>
<reference evidence="2" key="1">
    <citation type="journal article" date="2022" name="bioRxiv">
        <title>Sequencing and chromosome-scale assembly of the giantPleurodeles waltlgenome.</title>
        <authorList>
            <person name="Brown T."/>
            <person name="Elewa A."/>
            <person name="Iarovenko S."/>
            <person name="Subramanian E."/>
            <person name="Araus A.J."/>
            <person name="Petzold A."/>
            <person name="Susuki M."/>
            <person name="Suzuki K.-i.T."/>
            <person name="Hayashi T."/>
            <person name="Toyoda A."/>
            <person name="Oliveira C."/>
            <person name="Osipova E."/>
            <person name="Leigh N.D."/>
            <person name="Simon A."/>
            <person name="Yun M.H."/>
        </authorList>
    </citation>
    <scope>NUCLEOTIDE SEQUENCE</scope>
    <source>
        <strain evidence="2">20211129_DDA</strain>
        <tissue evidence="2">Liver</tissue>
    </source>
</reference>
<keyword evidence="3" id="KW-1185">Reference proteome</keyword>
<dbReference type="EMBL" id="JANPWB010000009">
    <property type="protein sequence ID" value="KAJ1148865.1"/>
    <property type="molecule type" value="Genomic_DNA"/>
</dbReference>
<dbReference type="Proteomes" id="UP001066276">
    <property type="component" value="Chromosome 5"/>
</dbReference>
<organism evidence="2 3">
    <name type="scientific">Pleurodeles waltl</name>
    <name type="common">Iberian ribbed newt</name>
    <dbReference type="NCBI Taxonomy" id="8319"/>
    <lineage>
        <taxon>Eukaryota</taxon>
        <taxon>Metazoa</taxon>
        <taxon>Chordata</taxon>
        <taxon>Craniata</taxon>
        <taxon>Vertebrata</taxon>
        <taxon>Euteleostomi</taxon>
        <taxon>Amphibia</taxon>
        <taxon>Batrachia</taxon>
        <taxon>Caudata</taxon>
        <taxon>Salamandroidea</taxon>
        <taxon>Salamandridae</taxon>
        <taxon>Pleurodelinae</taxon>
        <taxon>Pleurodeles</taxon>
    </lineage>
</organism>
<evidence type="ECO:0000313" key="3">
    <source>
        <dbReference type="Proteomes" id="UP001066276"/>
    </source>
</evidence>
<proteinExistence type="predicted"/>
<sequence length="191" mass="20017">MTHTHQSITIQPQTQFRQSKGTPANFSGEEVPAISSPPTEEAHSDDSNSGLQDLYDRPGPSGTSGQPATQAQSHTNTKPALDAARKTKEPAPVSGKKLKEPAPAAARRTKEPAPAAALKTKEPAQAAARKSKEPVPEGRKSKGPGAGTVMEHQPPLSSRPRLQGMGRSLPPPAAPPPLSSRHCRRTGCTPA</sequence>
<feature type="compositionally biased region" description="Polar residues" evidence="1">
    <location>
        <begin position="61"/>
        <end position="78"/>
    </location>
</feature>